<dbReference type="Pfam" id="PF01266">
    <property type="entry name" value="DAO"/>
    <property type="match status" value="1"/>
</dbReference>
<feature type="domain" description="FAD dependent oxidoreductase" evidence="5">
    <location>
        <begin position="5"/>
        <end position="334"/>
    </location>
</feature>
<dbReference type="InterPro" id="IPR006076">
    <property type="entry name" value="FAD-dep_OxRdtase"/>
</dbReference>
<dbReference type="Gene3D" id="3.30.9.10">
    <property type="entry name" value="D-Amino Acid Oxidase, subunit A, domain 2"/>
    <property type="match status" value="1"/>
</dbReference>
<keyword evidence="2" id="KW-0285">Flavoprotein</keyword>
<dbReference type="GO" id="GO:0008115">
    <property type="term" value="F:sarcosine oxidase activity"/>
    <property type="evidence" value="ECO:0007669"/>
    <property type="project" value="TreeGrafter"/>
</dbReference>
<dbReference type="Proteomes" id="UP000316096">
    <property type="component" value="Unassembled WGS sequence"/>
</dbReference>
<dbReference type="EMBL" id="VFOZ01000001">
    <property type="protein sequence ID" value="TQL96058.1"/>
    <property type="molecule type" value="Genomic_DNA"/>
</dbReference>
<evidence type="ECO:0000313" key="6">
    <source>
        <dbReference type="EMBL" id="TQL96058.1"/>
    </source>
</evidence>
<reference evidence="6 7" key="1">
    <citation type="submission" date="2019-06" db="EMBL/GenBank/DDBJ databases">
        <title>Sequencing the genomes of 1000 actinobacteria strains.</title>
        <authorList>
            <person name="Klenk H.-P."/>
        </authorList>
    </citation>
    <scope>NUCLEOTIDE SEQUENCE [LARGE SCALE GENOMIC DNA]</scope>
    <source>
        <strain evidence="6 7">DSM 102200</strain>
    </source>
</reference>
<evidence type="ECO:0000256" key="3">
    <source>
        <dbReference type="ARBA" id="ARBA00022827"/>
    </source>
</evidence>
<dbReference type="RefSeq" id="WP_141954796.1">
    <property type="nucleotide sequence ID" value="NZ_VFOZ01000001.1"/>
</dbReference>
<dbReference type="SUPFAM" id="SSF54373">
    <property type="entry name" value="FAD-linked reductases, C-terminal domain"/>
    <property type="match status" value="1"/>
</dbReference>
<protein>
    <submittedName>
        <fullName evidence="6">Glycine/D-amino acid oxidase-like deaminating enzyme</fullName>
    </submittedName>
</protein>
<keyword evidence="4" id="KW-0560">Oxidoreductase</keyword>
<evidence type="ECO:0000259" key="5">
    <source>
        <dbReference type="Pfam" id="PF01266"/>
    </source>
</evidence>
<dbReference type="PANTHER" id="PTHR10961:SF46">
    <property type="entry name" value="PEROXISOMAL SARCOSINE OXIDASE"/>
    <property type="match status" value="1"/>
</dbReference>
<keyword evidence="3" id="KW-0274">FAD</keyword>
<dbReference type="GO" id="GO:0050660">
    <property type="term" value="F:flavin adenine dinucleotide binding"/>
    <property type="evidence" value="ECO:0007669"/>
    <property type="project" value="InterPro"/>
</dbReference>
<comment type="cofactor">
    <cofactor evidence="1">
        <name>FAD</name>
        <dbReference type="ChEBI" id="CHEBI:57692"/>
    </cofactor>
</comment>
<evidence type="ECO:0000256" key="2">
    <source>
        <dbReference type="ARBA" id="ARBA00022630"/>
    </source>
</evidence>
<dbReference type="Gene3D" id="3.50.50.60">
    <property type="entry name" value="FAD/NAD(P)-binding domain"/>
    <property type="match status" value="1"/>
</dbReference>
<name>A0A543CG66_9ACTN</name>
<gene>
    <name evidence="6" type="ORF">FB559_1577</name>
</gene>
<dbReference type="AlphaFoldDB" id="A0A543CG66"/>
<dbReference type="InterPro" id="IPR045170">
    <property type="entry name" value="MTOX"/>
</dbReference>
<evidence type="ECO:0000256" key="4">
    <source>
        <dbReference type="ARBA" id="ARBA00023002"/>
    </source>
</evidence>
<proteinExistence type="predicted"/>
<evidence type="ECO:0000313" key="7">
    <source>
        <dbReference type="Proteomes" id="UP000316096"/>
    </source>
</evidence>
<dbReference type="SUPFAM" id="SSF51905">
    <property type="entry name" value="FAD/NAD(P)-binding domain"/>
    <property type="match status" value="1"/>
</dbReference>
<comment type="caution">
    <text evidence="6">The sequence shown here is derived from an EMBL/GenBank/DDBJ whole genome shotgun (WGS) entry which is preliminary data.</text>
</comment>
<dbReference type="OrthoDB" id="9806452at2"/>
<sequence>MKNALVVGAGVFGLSVARELAGRGWSVQVVDQDWPRPAGPSSAASRILRLAHGGDPFYTALAWRARTLWTELEQESGSSFLLPTGVLHLASSGDDHSHLHASLRCLTELDLPVERIDTAEAARRFSVGAVDLDFAVLEPAGGVLLAARALRALADSASRRGVRLTRGVAEPDESGRVRLDRRSLRPDLTIWAPGPSLPAVFPDLTSATAVRQDAYYIRAARTGPAPAWIDHGRGAYGIPAVDAQDVKVVPDVTVDPAEEPDLALPEDLRAYLGRRFPDLAKAPVARREPCAYAAMPDDDFLLAPHPADERIWIVGGDSGHGFKHGPALGALVCDAIDDPTTIPARFKLR</sequence>
<evidence type="ECO:0000256" key="1">
    <source>
        <dbReference type="ARBA" id="ARBA00001974"/>
    </source>
</evidence>
<organism evidence="6 7">
    <name type="scientific">Actinoallomurus bryophytorum</name>
    <dbReference type="NCBI Taxonomy" id="1490222"/>
    <lineage>
        <taxon>Bacteria</taxon>
        <taxon>Bacillati</taxon>
        <taxon>Actinomycetota</taxon>
        <taxon>Actinomycetes</taxon>
        <taxon>Streptosporangiales</taxon>
        <taxon>Thermomonosporaceae</taxon>
        <taxon>Actinoallomurus</taxon>
    </lineage>
</organism>
<dbReference type="InterPro" id="IPR036188">
    <property type="entry name" value="FAD/NAD-bd_sf"/>
</dbReference>
<dbReference type="PANTHER" id="PTHR10961">
    <property type="entry name" value="PEROXISOMAL SARCOSINE OXIDASE"/>
    <property type="match status" value="1"/>
</dbReference>
<keyword evidence="7" id="KW-1185">Reference proteome</keyword>
<accession>A0A543CG66</accession>